<keyword evidence="4" id="KW-1185">Reference proteome</keyword>
<feature type="chain" id="PRO_5015330394" description="Protein tweety homolog" evidence="2">
    <location>
        <begin position="28"/>
        <end position="551"/>
    </location>
</feature>
<feature type="transmembrane region" description="Helical" evidence="1">
    <location>
        <begin position="164"/>
        <end position="189"/>
    </location>
</feature>
<feature type="transmembrane region" description="Helical" evidence="1">
    <location>
        <begin position="120"/>
        <end position="143"/>
    </location>
</feature>
<dbReference type="Gramene" id="Mp3g05490.1">
    <property type="protein sequence ID" value="Mp3g05490.1.cds"/>
    <property type="gene ID" value="Mp3g05490"/>
</dbReference>
<accession>A0A2R6XPC9</accession>
<keyword evidence="2" id="KW-0732">Signal</keyword>
<evidence type="ECO:0008006" key="5">
    <source>
        <dbReference type="Google" id="ProtNLM"/>
    </source>
</evidence>
<feature type="transmembrane region" description="Helical" evidence="1">
    <location>
        <begin position="503"/>
        <end position="525"/>
    </location>
</feature>
<keyword evidence="1" id="KW-0472">Membrane</keyword>
<evidence type="ECO:0000313" key="4">
    <source>
        <dbReference type="Proteomes" id="UP000244005"/>
    </source>
</evidence>
<keyword evidence="1" id="KW-0812">Transmembrane</keyword>
<name>A0A2R6XPC9_MARPO</name>
<feature type="transmembrane region" description="Helical" evidence="1">
    <location>
        <begin position="303"/>
        <end position="328"/>
    </location>
</feature>
<evidence type="ECO:0000313" key="3">
    <source>
        <dbReference type="EMBL" id="PTQ47971.1"/>
    </source>
</evidence>
<evidence type="ECO:0000256" key="2">
    <source>
        <dbReference type="SAM" id="SignalP"/>
    </source>
</evidence>
<reference evidence="4" key="1">
    <citation type="journal article" date="2017" name="Cell">
        <title>Insights into land plant evolution garnered from the Marchantia polymorpha genome.</title>
        <authorList>
            <person name="Bowman J.L."/>
            <person name="Kohchi T."/>
            <person name="Yamato K.T."/>
            <person name="Jenkins J."/>
            <person name="Shu S."/>
            <person name="Ishizaki K."/>
            <person name="Yamaoka S."/>
            <person name="Nishihama R."/>
            <person name="Nakamura Y."/>
            <person name="Berger F."/>
            <person name="Adam C."/>
            <person name="Aki S.S."/>
            <person name="Althoff F."/>
            <person name="Araki T."/>
            <person name="Arteaga-Vazquez M.A."/>
            <person name="Balasubrmanian S."/>
            <person name="Barry K."/>
            <person name="Bauer D."/>
            <person name="Boehm C.R."/>
            <person name="Briginshaw L."/>
            <person name="Caballero-Perez J."/>
            <person name="Catarino B."/>
            <person name="Chen F."/>
            <person name="Chiyoda S."/>
            <person name="Chovatia M."/>
            <person name="Davies K.M."/>
            <person name="Delmans M."/>
            <person name="Demura T."/>
            <person name="Dierschke T."/>
            <person name="Dolan L."/>
            <person name="Dorantes-Acosta A.E."/>
            <person name="Eklund D.M."/>
            <person name="Florent S.N."/>
            <person name="Flores-Sandoval E."/>
            <person name="Fujiyama A."/>
            <person name="Fukuzawa H."/>
            <person name="Galik B."/>
            <person name="Grimanelli D."/>
            <person name="Grimwood J."/>
            <person name="Grossniklaus U."/>
            <person name="Hamada T."/>
            <person name="Haseloff J."/>
            <person name="Hetherington A.J."/>
            <person name="Higo A."/>
            <person name="Hirakawa Y."/>
            <person name="Hundley H.N."/>
            <person name="Ikeda Y."/>
            <person name="Inoue K."/>
            <person name="Inoue S.I."/>
            <person name="Ishida S."/>
            <person name="Jia Q."/>
            <person name="Kakita M."/>
            <person name="Kanazawa T."/>
            <person name="Kawai Y."/>
            <person name="Kawashima T."/>
            <person name="Kennedy M."/>
            <person name="Kinose K."/>
            <person name="Kinoshita T."/>
            <person name="Kohara Y."/>
            <person name="Koide E."/>
            <person name="Komatsu K."/>
            <person name="Kopischke S."/>
            <person name="Kubo M."/>
            <person name="Kyozuka J."/>
            <person name="Lagercrantz U."/>
            <person name="Lin S.S."/>
            <person name="Lindquist E."/>
            <person name="Lipzen A.M."/>
            <person name="Lu C.W."/>
            <person name="De Luna E."/>
            <person name="Martienssen R.A."/>
            <person name="Minamino N."/>
            <person name="Mizutani M."/>
            <person name="Mizutani M."/>
            <person name="Mochizuki N."/>
            <person name="Monte I."/>
            <person name="Mosher R."/>
            <person name="Nagasaki H."/>
            <person name="Nakagami H."/>
            <person name="Naramoto S."/>
            <person name="Nishitani K."/>
            <person name="Ohtani M."/>
            <person name="Okamoto T."/>
            <person name="Okumura M."/>
            <person name="Phillips J."/>
            <person name="Pollak B."/>
            <person name="Reinders A."/>
            <person name="Rovekamp M."/>
            <person name="Sano R."/>
            <person name="Sawa S."/>
            <person name="Schmid M.W."/>
            <person name="Shirakawa M."/>
            <person name="Solano R."/>
            <person name="Spunde A."/>
            <person name="Suetsugu N."/>
            <person name="Sugano S."/>
            <person name="Sugiyama A."/>
            <person name="Sun R."/>
            <person name="Suzuki Y."/>
            <person name="Takenaka M."/>
            <person name="Takezawa D."/>
            <person name="Tomogane H."/>
            <person name="Tsuzuki M."/>
            <person name="Ueda T."/>
            <person name="Umeda M."/>
            <person name="Ward J.M."/>
            <person name="Watanabe Y."/>
            <person name="Yazaki K."/>
            <person name="Yokoyama R."/>
            <person name="Yoshitake Y."/>
            <person name="Yotsui I."/>
            <person name="Zachgo S."/>
            <person name="Schmutz J."/>
        </authorList>
    </citation>
    <scope>NUCLEOTIDE SEQUENCE [LARGE SCALE GENOMIC DNA]</scope>
    <source>
        <strain evidence="4">Tak-1</strain>
    </source>
</reference>
<dbReference type="Proteomes" id="UP000244005">
    <property type="component" value="Unassembled WGS sequence"/>
</dbReference>
<protein>
    <recommendedName>
        <fullName evidence="5">Protein tweety homolog</fullName>
    </recommendedName>
</protein>
<sequence>MASDIIARTGILLSVSLLLLALSSISSIRSDTFDQQSIGNNENLKRWDPDVAAFGPAAESWSQRRVLLQEADNSTGAGTNGRPLAVKGGRLDPFDGFRKYRGGYDVESKHYWGSVAFTGIFGYALGAAWLLLGVILGTSYCCLRYCCCKRKSRRTSSLDPPQVSYCWLAVLSVVLLTVGALGGCVALYIGDRHFTVEARNVEETLNRASDNATGTIGNITAAITQVQQLVEPYETSANTLEIVNTKARLINESQSIQQTVDDNTDIFHDIITAMEAALIVVTTLNVIVIIMGPVSAVFKWRRIFYFIVVVGWILAVLNSFLFGLYFMFNNAVEDTCDAMNEYMDRPYNTTLDALLPCEDLLSASDAVDDIAKEIRDAVSSVNATLNLVQLLGYKLSPLCEQIGPAPEYQYISSCPNNTVNIGDLPKELEPLRCSSNDSVSCSQNNTFLTDSEYQRVMAYASSAQILLNIYPTLNRLTDCSLIQFAFSELLNENCGPANSAVHLIWISFLVVALTMIFLIVSWLLLHYPIRERKSWRVIAPQEMPVWTDQSK</sequence>
<dbReference type="OrthoDB" id="1922814at2759"/>
<dbReference type="InterPro" id="IPR040283">
    <property type="entry name" value="DDB_G0292058-like"/>
</dbReference>
<proteinExistence type="predicted"/>
<dbReference type="EMBL" id="KZ772678">
    <property type="protein sequence ID" value="PTQ47971.1"/>
    <property type="molecule type" value="Genomic_DNA"/>
</dbReference>
<feature type="transmembrane region" description="Helical" evidence="1">
    <location>
        <begin position="270"/>
        <end position="291"/>
    </location>
</feature>
<gene>
    <name evidence="3" type="ORF">MARPO_0006s0022</name>
</gene>
<dbReference type="OMA" id="HYPIRER"/>
<keyword evidence="1" id="KW-1133">Transmembrane helix</keyword>
<feature type="signal peptide" evidence="2">
    <location>
        <begin position="1"/>
        <end position="27"/>
    </location>
</feature>
<evidence type="ECO:0000256" key="1">
    <source>
        <dbReference type="SAM" id="Phobius"/>
    </source>
</evidence>
<dbReference type="AlphaFoldDB" id="A0A2R6XPC9"/>
<dbReference type="PANTHER" id="PTHR31414:SF18">
    <property type="entry name" value="TRANSMEMBRANE PROTEIN-RELATED"/>
    <property type="match status" value="1"/>
</dbReference>
<dbReference type="PANTHER" id="PTHR31414">
    <property type="entry name" value="TRANSMEMBRANE PROTEIN DDB_G0292058"/>
    <property type="match status" value="1"/>
</dbReference>
<organism evidence="3 4">
    <name type="scientific">Marchantia polymorpha</name>
    <name type="common">Common liverwort</name>
    <name type="synonym">Marchantia aquatica</name>
    <dbReference type="NCBI Taxonomy" id="3197"/>
    <lineage>
        <taxon>Eukaryota</taxon>
        <taxon>Viridiplantae</taxon>
        <taxon>Streptophyta</taxon>
        <taxon>Embryophyta</taxon>
        <taxon>Marchantiophyta</taxon>
        <taxon>Marchantiopsida</taxon>
        <taxon>Marchantiidae</taxon>
        <taxon>Marchantiales</taxon>
        <taxon>Marchantiaceae</taxon>
        <taxon>Marchantia</taxon>
    </lineage>
</organism>